<gene>
    <name evidence="1" type="ORF">V5O48_017070</name>
</gene>
<evidence type="ECO:0000313" key="1">
    <source>
        <dbReference type="EMBL" id="KAL0564963.1"/>
    </source>
</evidence>
<protein>
    <submittedName>
        <fullName evidence="1">Uncharacterized protein</fullName>
    </submittedName>
</protein>
<organism evidence="1 2">
    <name type="scientific">Marasmius crinis-equi</name>
    <dbReference type="NCBI Taxonomy" id="585013"/>
    <lineage>
        <taxon>Eukaryota</taxon>
        <taxon>Fungi</taxon>
        <taxon>Dikarya</taxon>
        <taxon>Basidiomycota</taxon>
        <taxon>Agaricomycotina</taxon>
        <taxon>Agaricomycetes</taxon>
        <taxon>Agaricomycetidae</taxon>
        <taxon>Agaricales</taxon>
        <taxon>Marasmiineae</taxon>
        <taxon>Marasmiaceae</taxon>
        <taxon>Marasmius</taxon>
    </lineage>
</organism>
<comment type="caution">
    <text evidence="1">The sequence shown here is derived from an EMBL/GenBank/DDBJ whole genome shotgun (WGS) entry which is preliminary data.</text>
</comment>
<name>A0ABR3EQ01_9AGAR</name>
<evidence type="ECO:0000313" key="2">
    <source>
        <dbReference type="Proteomes" id="UP001465976"/>
    </source>
</evidence>
<dbReference type="EMBL" id="JBAHYK010002493">
    <property type="protein sequence ID" value="KAL0564963.1"/>
    <property type="molecule type" value="Genomic_DNA"/>
</dbReference>
<reference evidence="1 2" key="1">
    <citation type="submission" date="2024-02" db="EMBL/GenBank/DDBJ databases">
        <title>A draft genome for the cacao thread blight pathogen Marasmius crinis-equi.</title>
        <authorList>
            <person name="Cohen S.P."/>
            <person name="Baruah I.K."/>
            <person name="Amoako-Attah I."/>
            <person name="Bukari Y."/>
            <person name="Meinhardt L.W."/>
            <person name="Bailey B.A."/>
        </authorList>
    </citation>
    <scope>NUCLEOTIDE SEQUENCE [LARGE SCALE GENOMIC DNA]</scope>
    <source>
        <strain evidence="1 2">GH-76</strain>
    </source>
</reference>
<proteinExistence type="predicted"/>
<accession>A0ABR3EQ01</accession>
<dbReference type="Proteomes" id="UP001465976">
    <property type="component" value="Unassembled WGS sequence"/>
</dbReference>
<sequence length="131" mass="13527">MPNLPNTGALPVLADTKFPISGDEHTNGGLSSLHARGALPVPADAKRPIFGDVHATEHLSKLDDFPVVAVVDRGALPVLAEALKLPILNARGLPVVGDLIEDIPLNDKGALPVLADAKLPIISDLTQVSGA</sequence>
<keyword evidence="2" id="KW-1185">Reference proteome</keyword>